<reference evidence="2" key="1">
    <citation type="submission" date="2013-06" db="EMBL/GenBank/DDBJ databases">
        <authorList>
            <person name="Mazano-Marin A."/>
        </authorList>
    </citation>
    <scope>NUCLEOTIDE SEQUENCE</scope>
    <source>
        <strain evidence="2">SCt-VLC</strain>
    </source>
</reference>
<protein>
    <submittedName>
        <fullName evidence="2">Putative Transposase, IS1182 family</fullName>
    </submittedName>
</protein>
<reference evidence="2" key="2">
    <citation type="journal article" date="2014" name="Genome Biol. Evol.">
        <title>Settling down: the genome of Serratia symbiotica from the aphid Cinara tujafilina zooms in on the process of accommodation to a cooperative intracellular life.</title>
        <authorList>
            <person name="Manzano-Marin A."/>
            <person name="Latorre A."/>
        </authorList>
    </citation>
    <scope>NUCLEOTIDE SEQUENCE</scope>
    <source>
        <strain evidence="2">SCt-VLC</strain>
    </source>
</reference>
<proteinExistence type="predicted"/>
<name>A0A068RE59_9GAMM</name>
<gene>
    <name evidence="2" type="ORF">SCTVLC_2662</name>
</gene>
<evidence type="ECO:0000313" key="2">
    <source>
        <dbReference type="EMBL" id="CDG49284.1"/>
    </source>
</evidence>
<dbReference type="Pfam" id="PF05598">
    <property type="entry name" value="DUF772"/>
    <property type="match status" value="1"/>
</dbReference>
<dbReference type="AlphaFoldDB" id="A0A068RE59"/>
<feature type="domain" description="Transposase InsH N-terminal" evidence="1">
    <location>
        <begin position="17"/>
        <end position="77"/>
    </location>
</feature>
<dbReference type="RefSeq" id="WP_146226801.1">
    <property type="nucleotide sequence ID" value="NZ_FR904247.1"/>
</dbReference>
<feature type="non-terminal residue" evidence="2">
    <location>
        <position position="77"/>
    </location>
</feature>
<accession>A0A068RE59</accession>
<organism evidence="2">
    <name type="scientific">Serratia symbiotica SCt-VLC</name>
    <dbReference type="NCBI Taxonomy" id="1347341"/>
    <lineage>
        <taxon>Bacteria</taxon>
        <taxon>Pseudomonadati</taxon>
        <taxon>Pseudomonadota</taxon>
        <taxon>Gammaproteobacteria</taxon>
        <taxon>Enterobacterales</taxon>
        <taxon>Yersiniaceae</taxon>
        <taxon>Serratia</taxon>
        <taxon>Serratia symbiotica</taxon>
    </lineage>
</organism>
<dbReference type="OrthoDB" id="9182628at2"/>
<evidence type="ECO:0000259" key="1">
    <source>
        <dbReference type="Pfam" id="PF05598"/>
    </source>
</evidence>
<sequence length="77" mass="8896">MLKEPSPHQYQFETITLDELVPDDHLVRQIDAAIDFEFIREAVAHLYCPDNGRPAIDPVRLIKMMLLGYLFGVPSER</sequence>
<dbReference type="EMBL" id="FR904247">
    <property type="protein sequence ID" value="CDG49284.1"/>
    <property type="molecule type" value="Genomic_DNA"/>
</dbReference>
<dbReference type="InterPro" id="IPR008490">
    <property type="entry name" value="Transposase_InsH_N"/>
</dbReference>